<evidence type="ECO:0000313" key="2">
    <source>
        <dbReference type="EMBL" id="ADM62418.1"/>
    </source>
</evidence>
<sequence>MNNLPLLLDAREAIDYYHQHPGMTDAEKAYVVAFLSGEGRSNSQIREDLGIEKVYTVTHLKRAGTLSEEELTLWLRNPRKITLGHVRAVAKLPFSKREKLLRDLLHTRTPVHKFEAIAKGKEVDRDADIKRLETLMSDATGRPIKVRYNPAKRSGELTLGFFTLDDLDDVCKALGPKRKMYEKLR</sequence>
<dbReference type="Gene3D" id="1.10.10.2830">
    <property type="match status" value="1"/>
</dbReference>
<evidence type="ECO:0000259" key="1">
    <source>
        <dbReference type="Pfam" id="PF23552"/>
    </source>
</evidence>
<gene>
    <name evidence="2" type="ORF">pPG010208_25</name>
</gene>
<name>G0XA80_ECOLX</name>
<organism evidence="2">
    <name type="scientific">Escherichia coli</name>
    <dbReference type="NCBI Taxonomy" id="562"/>
    <lineage>
        <taxon>Bacteria</taxon>
        <taxon>Pseudomonadati</taxon>
        <taxon>Pseudomonadota</taxon>
        <taxon>Gammaproteobacteria</taxon>
        <taxon>Enterobacterales</taxon>
        <taxon>Enterobacteriaceae</taxon>
        <taxon>Escherichia</taxon>
    </lineage>
</organism>
<dbReference type="AlphaFoldDB" id="G0XA80"/>
<reference evidence="2" key="1">
    <citation type="submission" date="2010-07" db="EMBL/GenBank/DDBJ databases">
        <authorList>
            <person name="Fernandez-Alarcon C.L."/>
            <person name="Johnson T.J."/>
            <person name="Nolan L.K."/>
            <person name="Singer R.S."/>
        </authorList>
    </citation>
    <scope>NUCLEOTIDE SEQUENCE</scope>
    <source>
        <strain evidence="2">PG010208</strain>
        <plasmid evidence="2">pPG010208</plasmid>
    </source>
</reference>
<protein>
    <recommendedName>
        <fullName evidence="1">ParB C-terminal dimerisation domain-containing protein</fullName>
    </recommendedName>
</protein>
<proteinExistence type="predicted"/>
<reference evidence="2" key="2">
    <citation type="journal article" date="2011" name="PLoS ONE">
        <title>Comparative Genomics of Multidrug Resistance-Encoding IncA/C Plasmids from Commensal and Pathogenic Escherichia coli from Multiple Animal Sources.</title>
        <authorList>
            <person name="Fernandez-Alarcon C."/>
            <person name="Singer R.S."/>
            <person name="Johnson T.J."/>
        </authorList>
    </citation>
    <scope>NUCLEOTIDE SEQUENCE</scope>
    <source>
        <strain evidence="2">PG010208</strain>
        <plasmid evidence="2">pPG010208</plasmid>
    </source>
</reference>
<dbReference type="RefSeq" id="WP_015058958.1">
    <property type="nucleotide sequence ID" value="NC_019065.1"/>
</dbReference>
<dbReference type="Pfam" id="PF23552">
    <property type="entry name" value="ParB_C"/>
    <property type="match status" value="1"/>
</dbReference>
<geneLocation type="plasmid" evidence="2">
    <name>pPG010208</name>
</geneLocation>
<keyword evidence="2" id="KW-0614">Plasmid</keyword>
<dbReference type="InterPro" id="IPR057240">
    <property type="entry name" value="ParB_dimer_C"/>
</dbReference>
<feature type="domain" description="ParB C-terminal dimerisation" evidence="1">
    <location>
        <begin position="125"/>
        <end position="174"/>
    </location>
</feature>
<accession>G0XA80</accession>
<dbReference type="EMBL" id="HQ023861">
    <property type="protein sequence ID" value="ADM62418.1"/>
    <property type="molecule type" value="Genomic_DNA"/>
</dbReference>